<protein>
    <submittedName>
        <fullName evidence="1">Uncharacterized protein</fullName>
    </submittedName>
</protein>
<dbReference type="EMBL" id="FYDG01000001">
    <property type="protein sequence ID" value="SNB53653.1"/>
    <property type="molecule type" value="Genomic_DNA"/>
</dbReference>
<keyword evidence="2" id="KW-1185">Reference proteome</keyword>
<proteinExistence type="predicted"/>
<evidence type="ECO:0000313" key="1">
    <source>
        <dbReference type="EMBL" id="SNB53653.1"/>
    </source>
</evidence>
<evidence type="ECO:0000313" key="2">
    <source>
        <dbReference type="Proteomes" id="UP000198418"/>
    </source>
</evidence>
<sequence length="246" mass="26462">MTTSDFKSIIEALRTASLRRLDLSDDFGASSLLYRRLERAALESYQDEISGLSGPDGLQWLMRRMARIEASLAVLQAALLGGDAAPAATPEAAAAGVESEVVFEPRAVSVDMDENVVQTGFYHHENLPSGRSFRWLGPDPLASVYLPRIDGPVRVVIRAMKAFDGVPLDETRVCVDGGEWTGVVAERDDGVLKLTATPRRGAAPATSTTRVDIDCIRTASPEGGDTRLLGIAIYGVDLEQMENGEA</sequence>
<gene>
    <name evidence="1" type="ORF">SAMN06265338_101363</name>
</gene>
<organism evidence="1 2">
    <name type="scientific">Rhodoblastus acidophilus</name>
    <name type="common">Rhodopseudomonas acidophila</name>
    <dbReference type="NCBI Taxonomy" id="1074"/>
    <lineage>
        <taxon>Bacteria</taxon>
        <taxon>Pseudomonadati</taxon>
        <taxon>Pseudomonadota</taxon>
        <taxon>Alphaproteobacteria</taxon>
        <taxon>Hyphomicrobiales</taxon>
        <taxon>Rhodoblastaceae</taxon>
        <taxon>Rhodoblastus</taxon>
    </lineage>
</organism>
<name>A0A212Q324_RHOAC</name>
<accession>A0A212Q324</accession>
<dbReference type="RefSeq" id="WP_158255279.1">
    <property type="nucleotide sequence ID" value="NZ_FYDG01000001.1"/>
</dbReference>
<dbReference type="OrthoDB" id="7279889at2"/>
<dbReference type="Proteomes" id="UP000198418">
    <property type="component" value="Unassembled WGS sequence"/>
</dbReference>
<reference evidence="2" key="1">
    <citation type="submission" date="2017-06" db="EMBL/GenBank/DDBJ databases">
        <authorList>
            <person name="Varghese N."/>
            <person name="Submissions S."/>
        </authorList>
    </citation>
    <scope>NUCLEOTIDE SEQUENCE [LARGE SCALE GENOMIC DNA]</scope>
    <source>
        <strain evidence="2">DSM 137</strain>
    </source>
</reference>
<dbReference type="AlphaFoldDB" id="A0A212Q324"/>